<proteinExistence type="predicted"/>
<dbReference type="AlphaFoldDB" id="F0R2B1"/>
<dbReference type="HOGENOM" id="CLU_946099_0_0_10"/>
<gene>
    <name evidence="2" type="ordered locus">Bacsa_1883</name>
</gene>
<dbReference type="STRING" id="667015.Bacsa_1883"/>
<dbReference type="eggNOG" id="ENOG5033HST">
    <property type="taxonomic scope" value="Bacteria"/>
</dbReference>
<evidence type="ECO:0000313" key="2">
    <source>
        <dbReference type="EMBL" id="ADY36440.1"/>
    </source>
</evidence>
<keyword evidence="1" id="KW-0732">Signal</keyword>
<feature type="chain" id="PRO_5003258929" description="Curli production assembly/transport component CsgG" evidence="1">
    <location>
        <begin position="24"/>
        <end position="295"/>
    </location>
</feature>
<dbReference type="KEGG" id="bsa:Bacsa_1883"/>
<accession>F0R2B1</accession>
<dbReference type="Proteomes" id="UP000007486">
    <property type="component" value="Chromosome"/>
</dbReference>
<evidence type="ECO:0000313" key="3">
    <source>
        <dbReference type="Proteomes" id="UP000007486"/>
    </source>
</evidence>
<name>F0R2B1_PHOSB</name>
<dbReference type="EMBL" id="CP002530">
    <property type="protein sequence ID" value="ADY36440.1"/>
    <property type="molecule type" value="Genomic_DNA"/>
</dbReference>
<organism evidence="2 3">
    <name type="scientific">Phocaeicola salanitronis (strain DSM 18170 / JCM 13657 / CCUG 60908 / BL78)</name>
    <name type="common">Bacteroides salanitronis</name>
    <dbReference type="NCBI Taxonomy" id="667015"/>
    <lineage>
        <taxon>Bacteria</taxon>
        <taxon>Pseudomonadati</taxon>
        <taxon>Bacteroidota</taxon>
        <taxon>Bacteroidia</taxon>
        <taxon>Bacteroidales</taxon>
        <taxon>Bacteroidaceae</taxon>
        <taxon>Phocaeicola</taxon>
    </lineage>
</organism>
<protein>
    <recommendedName>
        <fullName evidence="4">Curli production assembly/transport component CsgG</fullName>
    </recommendedName>
</protein>
<reference evidence="2 3" key="1">
    <citation type="journal article" date="2011" name="Stand. Genomic Sci.">
        <title>Complete genome sequence of Bacteroides salanitronis type strain (BL78).</title>
        <authorList>
            <person name="Gronow S."/>
            <person name="Held B."/>
            <person name="Lucas S."/>
            <person name="Lapidus A."/>
            <person name="Del Rio T.G."/>
            <person name="Nolan M."/>
            <person name="Tice H."/>
            <person name="Deshpande S."/>
            <person name="Cheng J.F."/>
            <person name="Pitluck S."/>
            <person name="Liolios K."/>
            <person name="Pagani I."/>
            <person name="Ivanova N."/>
            <person name="Mavromatis K."/>
            <person name="Pati A."/>
            <person name="Tapia R."/>
            <person name="Han C."/>
            <person name="Goodwin L."/>
            <person name="Chen A."/>
            <person name="Palaniappan K."/>
            <person name="Land M."/>
            <person name="Hauser L."/>
            <person name="Chang Y.J."/>
            <person name="Jeffries C.D."/>
            <person name="Brambilla E.M."/>
            <person name="Rohde M."/>
            <person name="Goker M."/>
            <person name="Detter J.C."/>
            <person name="Woyke T."/>
            <person name="Bristow J."/>
            <person name="Markowitz V."/>
            <person name="Hugenholtz P."/>
            <person name="Kyrpides N.C."/>
            <person name="Klenk H.P."/>
            <person name="Eisen J.A."/>
        </authorList>
    </citation>
    <scope>NUCLEOTIDE SEQUENCE [LARGE SCALE GENOMIC DNA]</scope>
    <source>
        <strain evidence="2 3">DSM 18170</strain>
    </source>
</reference>
<sequence>MNLRLLFLLATCFMLSTVHDIQAQVERNAIYKIGIGHFNYTPKGENDNAGKVLKNITSSIIKGKNTTQLSDYADDVRASIAKGFGNVVRLQVIDGKTFQNEKLRDKNLLYTDGTIVSISATSNGPSLKERKRLKNSAFTPYTNVEATISVTVNVKNAYTGVMEDSRTFNASGSDTTSEDKAVTEALSNLSGVIAGYFNARYPVNAAIIERGEIKKEKQKTVYIDLGTSLSAYKGQQFDVYSVKEIAGKEARIEIGRLKVEEVLGEELSLCKVTKGEKEIKTALDNGSTLVVTVRR</sequence>
<keyword evidence="3" id="KW-1185">Reference proteome</keyword>
<evidence type="ECO:0008006" key="4">
    <source>
        <dbReference type="Google" id="ProtNLM"/>
    </source>
</evidence>
<feature type="signal peptide" evidence="1">
    <location>
        <begin position="1"/>
        <end position="23"/>
    </location>
</feature>
<evidence type="ECO:0000256" key="1">
    <source>
        <dbReference type="SAM" id="SignalP"/>
    </source>
</evidence>